<sequence>MTPIIGNTAAQAAFLAAMRGGSLHHAWLITGPQGVGKASFARAAAMRMLADAADPDGGSTGLVVPEGNRTRSLMEAGSHPDFRVLARLPKDPEKPDQDLARSITIAQVRTLQPLFATTPSMSPRRVVVIDAIDDLERGGANALLKNLEEPPAGTIFLLISHAPGRLLPTIRSRCRLLRFEALTDGDVATAIRTLQPDADEDEVAALVRASEGAPGRALRYAGLDIATIDDAIAAIAQDGDRDNGRRLKLARALGLKAAQPRYEAFLDRAPAFIADAARTRSGQALRAALDAHAAARELAGAAIGLSLDAQATVFEMAGIVATLRQ</sequence>
<reference evidence="1 2" key="1">
    <citation type="submission" date="2019-09" db="EMBL/GenBank/DDBJ databases">
        <authorList>
            <person name="Dittami M. S."/>
        </authorList>
    </citation>
    <scope>NUCLEOTIDE SEQUENCE [LARGE SCALE GENOMIC DNA]</scope>
    <source>
        <strain evidence="1">SPHINGO391</strain>
    </source>
</reference>
<evidence type="ECO:0000313" key="1">
    <source>
        <dbReference type="EMBL" id="VVT14146.1"/>
    </source>
</evidence>
<dbReference type="AlphaFoldDB" id="A0A5E7Z642"/>
<name>A0A5E7Z642_9SPHN</name>
<dbReference type="PANTHER" id="PTHR11669:SF8">
    <property type="entry name" value="DNA POLYMERASE III SUBUNIT DELTA"/>
    <property type="match status" value="1"/>
</dbReference>
<accession>A0A5E7Z642</accession>
<dbReference type="InterPro" id="IPR050238">
    <property type="entry name" value="DNA_Rep/Repair_Clamp_Loader"/>
</dbReference>
<dbReference type="PANTHER" id="PTHR11669">
    <property type="entry name" value="REPLICATION FACTOR C / DNA POLYMERASE III GAMMA-TAU SUBUNIT"/>
    <property type="match status" value="1"/>
</dbReference>
<dbReference type="Pfam" id="PF13177">
    <property type="entry name" value="DNA_pol3_delta2"/>
    <property type="match status" value="1"/>
</dbReference>
<dbReference type="GO" id="GO:0006261">
    <property type="term" value="P:DNA-templated DNA replication"/>
    <property type="evidence" value="ECO:0007669"/>
    <property type="project" value="TreeGrafter"/>
</dbReference>
<evidence type="ECO:0000313" key="2">
    <source>
        <dbReference type="Proteomes" id="UP000326857"/>
    </source>
</evidence>
<dbReference type="InterPro" id="IPR027417">
    <property type="entry name" value="P-loop_NTPase"/>
</dbReference>
<gene>
    <name evidence="1" type="ORF">SPHINGO391_440199</name>
</gene>
<dbReference type="Proteomes" id="UP000326857">
    <property type="component" value="Unassembled WGS sequence"/>
</dbReference>
<dbReference type="GO" id="GO:0009360">
    <property type="term" value="C:DNA polymerase III complex"/>
    <property type="evidence" value="ECO:0007669"/>
    <property type="project" value="TreeGrafter"/>
</dbReference>
<dbReference type="Gene3D" id="3.40.50.300">
    <property type="entry name" value="P-loop containing nucleotide triphosphate hydrolases"/>
    <property type="match status" value="1"/>
</dbReference>
<proteinExistence type="predicted"/>
<organism evidence="1 2">
    <name type="scientific">Sphingomonas aurantiaca</name>
    <dbReference type="NCBI Taxonomy" id="185949"/>
    <lineage>
        <taxon>Bacteria</taxon>
        <taxon>Pseudomonadati</taxon>
        <taxon>Pseudomonadota</taxon>
        <taxon>Alphaproteobacteria</taxon>
        <taxon>Sphingomonadales</taxon>
        <taxon>Sphingomonadaceae</taxon>
        <taxon>Sphingomonas</taxon>
    </lineage>
</organism>
<dbReference type="SUPFAM" id="SSF52540">
    <property type="entry name" value="P-loop containing nucleoside triphosphate hydrolases"/>
    <property type="match status" value="1"/>
</dbReference>
<dbReference type="RefSeq" id="WP_151990806.1">
    <property type="nucleotide sequence ID" value="NZ_LR701528.1"/>
</dbReference>
<protein>
    <submittedName>
        <fullName evidence="1">DNA polymerase</fullName>
    </submittedName>
</protein>
<dbReference type="EMBL" id="CABVLI010000039">
    <property type="protein sequence ID" value="VVT14146.1"/>
    <property type="molecule type" value="Genomic_DNA"/>
</dbReference>